<evidence type="ECO:0000313" key="2">
    <source>
        <dbReference type="WBParaSite" id="SMUV_0001096401-mRNA-1"/>
    </source>
</evidence>
<reference evidence="2" key="1">
    <citation type="submission" date="2017-02" db="UniProtKB">
        <authorList>
            <consortium name="WormBaseParasite"/>
        </authorList>
    </citation>
    <scope>IDENTIFICATION</scope>
</reference>
<dbReference type="WBParaSite" id="SMUV_0001096401-mRNA-1">
    <property type="protein sequence ID" value="SMUV_0001096401-mRNA-1"/>
    <property type="gene ID" value="SMUV_0001096401"/>
</dbReference>
<organism evidence="1 2">
    <name type="scientific">Syphacia muris</name>
    <dbReference type="NCBI Taxonomy" id="451379"/>
    <lineage>
        <taxon>Eukaryota</taxon>
        <taxon>Metazoa</taxon>
        <taxon>Ecdysozoa</taxon>
        <taxon>Nematoda</taxon>
        <taxon>Chromadorea</taxon>
        <taxon>Rhabditida</taxon>
        <taxon>Spirurina</taxon>
        <taxon>Oxyuridomorpha</taxon>
        <taxon>Oxyuroidea</taxon>
        <taxon>Oxyuridae</taxon>
        <taxon>Syphacia</taxon>
    </lineage>
</organism>
<proteinExistence type="predicted"/>
<sequence length="58" mass="6370">MNFAILRKQVKYRAVTTGICVSVARSLAASLKMQLCSEKKSRIGIEMGRGTRLLALAE</sequence>
<protein>
    <submittedName>
        <fullName evidence="2">Chaperonin Cpn60/TCP-1</fullName>
    </submittedName>
</protein>
<evidence type="ECO:0000313" key="1">
    <source>
        <dbReference type="Proteomes" id="UP000046393"/>
    </source>
</evidence>
<keyword evidence="1" id="KW-1185">Reference proteome</keyword>
<name>A0A0N5B112_9BILA</name>
<accession>A0A0N5B112</accession>
<dbReference type="AlphaFoldDB" id="A0A0N5B112"/>
<dbReference type="Proteomes" id="UP000046393">
    <property type="component" value="Unplaced"/>
</dbReference>